<organism evidence="3 4">
    <name type="scientific">Micromonospora deserti</name>
    <dbReference type="NCBI Taxonomy" id="2070366"/>
    <lineage>
        <taxon>Bacteria</taxon>
        <taxon>Bacillati</taxon>
        <taxon>Actinomycetota</taxon>
        <taxon>Actinomycetes</taxon>
        <taxon>Micromonosporales</taxon>
        <taxon>Micromonosporaceae</taxon>
        <taxon>Micromonospora</taxon>
    </lineage>
</organism>
<keyword evidence="4" id="KW-1185">Reference proteome</keyword>
<dbReference type="AlphaFoldDB" id="A0A2W2CH47"/>
<comment type="caution">
    <text evidence="3">The sequence shown here is derived from an EMBL/GenBank/DDBJ whole genome shotgun (WGS) entry which is preliminary data.</text>
</comment>
<dbReference type="RefSeq" id="WP_111135041.1">
    <property type="nucleotide sequence ID" value="NZ_POUB01000102.1"/>
</dbReference>
<dbReference type="InterPro" id="IPR018713">
    <property type="entry name" value="MPAB/Lcp_cat_dom"/>
</dbReference>
<evidence type="ECO:0000313" key="4">
    <source>
        <dbReference type="Proteomes" id="UP000248749"/>
    </source>
</evidence>
<dbReference type="GO" id="GO:0016491">
    <property type="term" value="F:oxidoreductase activity"/>
    <property type="evidence" value="ECO:0007669"/>
    <property type="project" value="InterPro"/>
</dbReference>
<dbReference type="EMBL" id="POUB01000102">
    <property type="protein sequence ID" value="PZF97190.1"/>
    <property type="molecule type" value="Genomic_DNA"/>
</dbReference>
<evidence type="ECO:0000313" key="3">
    <source>
        <dbReference type="EMBL" id="PZF97190.1"/>
    </source>
</evidence>
<proteinExistence type="predicted"/>
<dbReference type="OrthoDB" id="108890at2"/>
<accession>A0A2W2CH47</accession>
<evidence type="ECO:0000259" key="2">
    <source>
        <dbReference type="Pfam" id="PF09995"/>
    </source>
</evidence>
<sequence>MDSDDLGLFGPGSVTWKVHEEPILIVAGLRSLYLQALHPRAMAGVAQNSNYRSDAWGRLVRTATYVGITVYGTTAEAEAAGQRLRRLHARMRAVDPSTGERFRIDEPDLLLWVHVTEVESFLDTARRAGLPLTADEVDGYYTEQRRAAALVGLDPADVPGTAAEVAEYYRQVRPQLRMTRQAAETALFLTAPPFPWKLGLPARIGLNLGPPRWAYLGIAGTALALLPAWARRMYGGLGLPTTALSADLTVRALRLALAALPRRWREGPLQQAAKERAARLTGTQDRQPSTHGPALRPQDPELPQPG</sequence>
<dbReference type="PANTHER" id="PTHR36151:SF3">
    <property type="entry name" value="ER-BOUND OXYGENASE MPAB_MPAB'_RUBBER OXYGENASE CATALYTIC DOMAIN-CONTAINING PROTEIN"/>
    <property type="match status" value="1"/>
</dbReference>
<evidence type="ECO:0000256" key="1">
    <source>
        <dbReference type="SAM" id="MobiDB-lite"/>
    </source>
</evidence>
<protein>
    <submittedName>
        <fullName evidence="3">DUF2236 domain-containing protein</fullName>
    </submittedName>
</protein>
<name>A0A2W2CH47_9ACTN</name>
<dbReference type="Pfam" id="PF09995">
    <property type="entry name" value="MPAB_Lcp_cat"/>
    <property type="match status" value="1"/>
</dbReference>
<feature type="domain" description="ER-bound oxygenase mpaB/mpaB'/Rubber oxygenase catalytic" evidence="2">
    <location>
        <begin position="16"/>
        <end position="254"/>
    </location>
</feature>
<feature type="compositionally biased region" description="Polar residues" evidence="1">
    <location>
        <begin position="281"/>
        <end position="290"/>
    </location>
</feature>
<dbReference type="PANTHER" id="PTHR36151">
    <property type="entry name" value="BLR2777 PROTEIN"/>
    <property type="match status" value="1"/>
</dbReference>
<gene>
    <name evidence="3" type="ORF">C1I99_16120</name>
</gene>
<reference evidence="3 4" key="1">
    <citation type="submission" date="2018-01" db="EMBL/GenBank/DDBJ databases">
        <title>Draft genome sequence of Salinispora sp. 13K206.</title>
        <authorList>
            <person name="Sahin N."/>
            <person name="Saygin H."/>
            <person name="Ay H."/>
        </authorList>
    </citation>
    <scope>NUCLEOTIDE SEQUENCE [LARGE SCALE GENOMIC DNA]</scope>
    <source>
        <strain evidence="3 4">13K206</strain>
    </source>
</reference>
<feature type="region of interest" description="Disordered" evidence="1">
    <location>
        <begin position="268"/>
        <end position="306"/>
    </location>
</feature>
<dbReference type="Proteomes" id="UP000248749">
    <property type="component" value="Unassembled WGS sequence"/>
</dbReference>